<dbReference type="Gene3D" id="3.40.50.2000">
    <property type="entry name" value="Glycogen Phosphorylase B"/>
    <property type="match status" value="2"/>
</dbReference>
<dbReference type="InterPro" id="IPR002498">
    <property type="entry name" value="PInositol-4-P-4/5-kinase_core"/>
</dbReference>
<dbReference type="Proteomes" id="UP001146120">
    <property type="component" value="Unassembled WGS sequence"/>
</dbReference>
<comment type="caution">
    <text evidence="7">The sequence shown here is derived from an EMBL/GenBank/DDBJ whole genome shotgun (WGS) entry which is preliminary data.</text>
</comment>
<evidence type="ECO:0000256" key="3">
    <source>
        <dbReference type="PROSITE-ProRule" id="PRU00781"/>
    </source>
</evidence>
<evidence type="ECO:0000256" key="4">
    <source>
        <dbReference type="SAM" id="MobiDB-lite"/>
    </source>
</evidence>
<evidence type="ECO:0000256" key="2">
    <source>
        <dbReference type="ARBA" id="ARBA00006330"/>
    </source>
</evidence>
<feature type="transmembrane region" description="Helical" evidence="5">
    <location>
        <begin position="1128"/>
        <end position="1148"/>
    </location>
</feature>
<dbReference type="Pfam" id="PF02358">
    <property type="entry name" value="Trehalose_PPase"/>
    <property type="match status" value="1"/>
</dbReference>
<dbReference type="InterPro" id="IPR027483">
    <property type="entry name" value="PInositol-4-P-4/5-kinase_C_sf"/>
</dbReference>
<dbReference type="GO" id="GO:0005829">
    <property type="term" value="C:cytosol"/>
    <property type="evidence" value="ECO:0007669"/>
    <property type="project" value="TreeGrafter"/>
</dbReference>
<dbReference type="Gene3D" id="3.40.50.1000">
    <property type="entry name" value="HAD superfamily/HAD-like"/>
    <property type="match status" value="1"/>
</dbReference>
<keyword evidence="5" id="KW-1133">Transmembrane helix</keyword>
<keyword evidence="3" id="KW-0547">Nucleotide-binding</keyword>
<feature type="compositionally biased region" description="Polar residues" evidence="4">
    <location>
        <begin position="145"/>
        <end position="174"/>
    </location>
</feature>
<gene>
    <name evidence="7" type="ORF">N0F65_006990</name>
</gene>
<keyword evidence="3" id="KW-0418">Kinase</keyword>
<dbReference type="GO" id="GO:0046488">
    <property type="term" value="P:phosphatidylinositol metabolic process"/>
    <property type="evidence" value="ECO:0007669"/>
    <property type="project" value="UniProtKB-UniRule"/>
</dbReference>
<feature type="region of interest" description="Disordered" evidence="4">
    <location>
        <begin position="140"/>
        <end position="187"/>
    </location>
</feature>
<dbReference type="GO" id="GO:0004805">
    <property type="term" value="F:trehalose-phosphatase activity"/>
    <property type="evidence" value="ECO:0007669"/>
    <property type="project" value="TreeGrafter"/>
</dbReference>
<dbReference type="SMART" id="SM00330">
    <property type="entry name" value="PIPKc"/>
    <property type="match status" value="1"/>
</dbReference>
<dbReference type="InterPro" id="IPR003337">
    <property type="entry name" value="Trehalose_PPase"/>
</dbReference>
<dbReference type="GO" id="GO:0005524">
    <property type="term" value="F:ATP binding"/>
    <property type="evidence" value="ECO:0007669"/>
    <property type="project" value="UniProtKB-UniRule"/>
</dbReference>
<dbReference type="PANTHER" id="PTHR10788:SF94">
    <property type="entry name" value="ALPHA,ALPHA-TREHALOSE-PHOSPHATE SYNTHASE [UDP-FORMING] 5"/>
    <property type="match status" value="1"/>
</dbReference>
<dbReference type="InterPro" id="IPR023214">
    <property type="entry name" value="HAD_sf"/>
</dbReference>
<feature type="transmembrane region" description="Helical" evidence="5">
    <location>
        <begin position="1347"/>
        <end position="1368"/>
    </location>
</feature>
<dbReference type="EMBL" id="DAKRPA010000004">
    <property type="protein sequence ID" value="DBA04988.1"/>
    <property type="molecule type" value="Genomic_DNA"/>
</dbReference>
<evidence type="ECO:0000313" key="7">
    <source>
        <dbReference type="EMBL" id="DBA04988.1"/>
    </source>
</evidence>
<keyword evidence="3" id="KW-0067">ATP-binding</keyword>
<dbReference type="SUPFAM" id="SSF56104">
    <property type="entry name" value="SAICAR synthase-like"/>
    <property type="match status" value="1"/>
</dbReference>
<dbReference type="Gene3D" id="3.30.800.10">
    <property type="entry name" value="Phosphatidylinositol Phosphate Kinase II Beta"/>
    <property type="match status" value="1"/>
</dbReference>
<dbReference type="Pfam" id="PF00982">
    <property type="entry name" value="Glyco_transf_20"/>
    <property type="match status" value="2"/>
</dbReference>
<dbReference type="PROSITE" id="PS51455">
    <property type="entry name" value="PIPK"/>
    <property type="match status" value="1"/>
</dbReference>
<dbReference type="InterPro" id="IPR036412">
    <property type="entry name" value="HAD-like_sf"/>
</dbReference>
<dbReference type="InterPro" id="IPR001830">
    <property type="entry name" value="Glyco_trans_20"/>
</dbReference>
<reference evidence="7" key="1">
    <citation type="submission" date="2022-11" db="EMBL/GenBank/DDBJ databases">
        <authorList>
            <person name="Morgan W.R."/>
            <person name="Tartar A."/>
        </authorList>
    </citation>
    <scope>NUCLEOTIDE SEQUENCE</scope>
    <source>
        <strain evidence="7">ARSEF 373</strain>
    </source>
</reference>
<feature type="transmembrane region" description="Helical" evidence="5">
    <location>
        <begin position="1190"/>
        <end position="1212"/>
    </location>
</feature>
<sequence length="1801" mass="204608">MPPPVALRRLQSYTKTVIIVVNVLPLVFERNAEDTGWDVEWSSSATSMFYRNLVGESEQYRPLFVGCPEMFIAKEEESAVEKQLRAFNCVPVFLEPTEAHRYFQGFCKGVLWPIFHNVVDVYNSAQLNLDSFPDDVVRGGKKPSSIGTSDLNNKSGAGDNASNEKASGSGTTATKPKRSRSQSWCDPASWNPAAQDKCWNDYCNVNRTFAKRVIENYHDGNLVWIQDCHFLMLPSYLLRKLRGAVIAVYLHVPFPSSEIFRCLAMRTEILRAMLCADHIGFLIFEHARHFLTSCKRLLGLSYKTSENGMLVVEYNGRKVCITCSHIEPDIAHLHNILDHTDVNEEASRFKKRIEKCTVDANKKRKTVITSVDRLEGLNALPLKLRAFDRFLANNPDKRKSLVLVQIGLSLDSRPNDYQQTREYVHRFVQEINSRWAPPGEVVVYFEERAKTTCMERMNLWRMSDVFLDTCHRSGLSFLPFEYLVAQKRNHELARDSSRQFGCMVVSEFASYSRVLNGCILVNPWKTDDIVSALVKATEMHYYEKHNRFQLSYKFLVSSSESKWAERMLADFEATLATKQHSDAGETIEVGFGFDYRVMQFVSGFNKLDVDDVVRKCTKASQRLFVFDYGGTLSFTTSILDESAAAHHHHRNGAVEQNVHCKDLGDRTSAYGQDDIRFMDGQVRTPLSDEVRENIRTLCDDPHNIVFIVSTGRRAELDAEFGRIANINLISDNGFFLKKAGGSNWECIYSENELNLDWKDEVTHIMKAYAARTNGAYLIVNEASLLYDYRNSDPEYGEIQALELYEQLRHLLKRGEATVHRAKGFVEVHQFGVNKSVAISLVLSYLKDKVAIPDFVFCAGDDESDELGFRALQSFAERESGLENLFTCTVGMKPSSAKYYVDSLNDVLMVIHAIAVRQRLESSRCALFTKQCFFDIYMNKGSLVSPRFIRSLSVESLGTEQSEPLMSGLEEETTRSLNTGIDGGSRVRVVVAQVQVAVAKAQPSSSRRSRSTMGGAKPTETDELGRDKEYATFCSISLSSEPRGSTGGIEDIAKLQAEYEAGRMQKKNKKTKSKKRGRLAQPKCYAGVGCQCCVGRRTVRGFVWFALLLFMAGIAGILTAVSWNYTTDQYLFIGALVSFCFSMVVMVCYSNSRAVRSHPNPLIFSKSLVDFLLACLYIVQFCITEFSTEAVVLPFRIAALTQALLVAGEFWFFAMPIDLLQSITNPFTSYSHNFRVYWFYSTLSGIICGVAFWCMSDEDPSASQSPKSRCKDGAVNCTIPQPVVLEHRYYWFHSNTDLQGFFWHRWLSYHIWVLVYLIFCGFCIVFVKRRLHRGLEETFEIRKRVLTNGLVTCSIYIFWSLMILCLFAMTNSSAIKDVLGKKSFQQLVNSTPLFSFLPMSMKEMQFYDFQPRVFASIRHMYGIDDAEYVFAFRRTANERISEGRSGAFIFNTCDRKYLVKSMTSSEKAVLLELFPKYVRYLQWNPNTLLPRFFGFHAMKMYGQIFYFVVMGNILSTTEVIHRRYDIKGSWVDRNAPACVLGEKYRCSKCNRFFVFGDRKAASCESTGAEHYADIVLRDNDLKMRLKLEPGTASQLLKQLTRDSNFLASNGIMDYSLLIGIHYAQFVVVGETTAPRPGATEHMPVSRNNSASCNDGGSLVLMVREDSFPIEDASDVQLQRQFSSVEGPSIRLHRYCVNQVSGPGTYYFGLVDILQRWTIGKQAERVYKTTILRKDPRGLSAIGPRPYATRFQQKMAQLFVTTPVTHRASVDLSEDHNPIDQHVQVVVTQQPDQNFAPTTDDHK</sequence>
<keyword evidence="5" id="KW-0472">Membrane</keyword>
<keyword evidence="3" id="KW-0808">Transferase</keyword>
<dbReference type="InterPro" id="IPR027484">
    <property type="entry name" value="PInositol-4-P-5-kinase_N"/>
</dbReference>
<reference evidence="7" key="2">
    <citation type="journal article" date="2023" name="Microbiol Resour">
        <title>Decontamination and Annotation of the Draft Genome Sequence of the Oomycete Lagenidium giganteum ARSEF 373.</title>
        <authorList>
            <person name="Morgan W.R."/>
            <person name="Tartar A."/>
        </authorList>
    </citation>
    <scope>NUCLEOTIDE SEQUENCE</scope>
    <source>
        <strain evidence="7">ARSEF 373</strain>
    </source>
</reference>
<feature type="region of interest" description="Disordered" evidence="4">
    <location>
        <begin position="1000"/>
        <end position="1021"/>
    </location>
</feature>
<dbReference type="Gene3D" id="3.30.810.10">
    <property type="entry name" value="2-Layer Sandwich"/>
    <property type="match status" value="1"/>
</dbReference>
<accession>A0AAV2ZD94</accession>
<comment type="similarity">
    <text evidence="2">In the C-terminal section; belongs to the trehalose phosphatase family.</text>
</comment>
<feature type="transmembrane region" description="Helical" evidence="5">
    <location>
        <begin position="1233"/>
        <end position="1252"/>
    </location>
</feature>
<comment type="similarity">
    <text evidence="1">In the N-terminal section; belongs to the glycosyltransferase 20 family.</text>
</comment>
<dbReference type="GO" id="GO:0005992">
    <property type="term" value="P:trehalose biosynthetic process"/>
    <property type="evidence" value="ECO:0007669"/>
    <property type="project" value="InterPro"/>
</dbReference>
<organism evidence="7 8">
    <name type="scientific">Lagenidium giganteum</name>
    <dbReference type="NCBI Taxonomy" id="4803"/>
    <lineage>
        <taxon>Eukaryota</taxon>
        <taxon>Sar</taxon>
        <taxon>Stramenopiles</taxon>
        <taxon>Oomycota</taxon>
        <taxon>Peronosporomycetes</taxon>
        <taxon>Pythiales</taxon>
        <taxon>Pythiaceae</taxon>
    </lineage>
</organism>
<dbReference type="CDD" id="cd03788">
    <property type="entry name" value="GT20_TPS"/>
    <property type="match status" value="1"/>
</dbReference>
<keyword evidence="5" id="KW-0812">Transmembrane</keyword>
<dbReference type="Pfam" id="PF01504">
    <property type="entry name" value="PIP5K"/>
    <property type="match status" value="1"/>
</dbReference>
<evidence type="ECO:0000256" key="5">
    <source>
        <dbReference type="SAM" id="Phobius"/>
    </source>
</evidence>
<keyword evidence="8" id="KW-1185">Reference proteome</keyword>
<feature type="transmembrane region" description="Helical" evidence="5">
    <location>
        <begin position="1101"/>
        <end position="1122"/>
    </location>
</feature>
<name>A0AAV2ZD94_9STRA</name>
<dbReference type="GO" id="GO:0052742">
    <property type="term" value="F:phosphatidylinositol kinase activity"/>
    <property type="evidence" value="ECO:0007669"/>
    <property type="project" value="InterPro"/>
</dbReference>
<proteinExistence type="inferred from homology"/>
<evidence type="ECO:0000259" key="6">
    <source>
        <dbReference type="PROSITE" id="PS51455"/>
    </source>
</evidence>
<feature type="transmembrane region" description="Helical" evidence="5">
    <location>
        <begin position="1308"/>
        <end position="1326"/>
    </location>
</feature>
<evidence type="ECO:0000256" key="1">
    <source>
        <dbReference type="ARBA" id="ARBA00005409"/>
    </source>
</evidence>
<dbReference type="CDD" id="cd00139">
    <property type="entry name" value="PIPKc"/>
    <property type="match status" value="1"/>
</dbReference>
<evidence type="ECO:0000313" key="8">
    <source>
        <dbReference type="Proteomes" id="UP001146120"/>
    </source>
</evidence>
<dbReference type="PANTHER" id="PTHR10788">
    <property type="entry name" value="TREHALOSE-6-PHOSPHATE SYNTHASE"/>
    <property type="match status" value="1"/>
</dbReference>
<dbReference type="SUPFAM" id="SSF53756">
    <property type="entry name" value="UDP-Glycosyltransferase/glycogen phosphorylase"/>
    <property type="match status" value="2"/>
</dbReference>
<protein>
    <recommendedName>
        <fullName evidence="6">PIPK domain-containing protein</fullName>
    </recommendedName>
</protein>
<dbReference type="SUPFAM" id="SSF56784">
    <property type="entry name" value="HAD-like"/>
    <property type="match status" value="1"/>
</dbReference>
<dbReference type="FunFam" id="3.40.50.1000:FF:000052">
    <property type="entry name" value="Alpha,alpha-trehalose-phosphate synthase [UDP-forming] 6"/>
    <property type="match status" value="1"/>
</dbReference>
<feature type="domain" description="PIPK" evidence="6">
    <location>
        <begin position="1342"/>
        <end position="1757"/>
    </location>
</feature>
<dbReference type="Gene3D" id="3.30.70.1020">
    <property type="entry name" value="Trehalose-6-phosphate phosphatase related protein, domain 2"/>
    <property type="match status" value="1"/>
</dbReference>